<evidence type="ECO:0000313" key="6">
    <source>
        <dbReference type="EMBL" id="API61410.1"/>
    </source>
</evidence>
<organism evidence="6 7">
    <name type="scientific">Tardibacter chloracetimidivorans</name>
    <dbReference type="NCBI Taxonomy" id="1921510"/>
    <lineage>
        <taxon>Bacteria</taxon>
        <taxon>Pseudomonadati</taxon>
        <taxon>Pseudomonadota</taxon>
        <taxon>Alphaproteobacteria</taxon>
        <taxon>Sphingomonadales</taxon>
        <taxon>Sphingomonadaceae</taxon>
        <taxon>Tardibacter</taxon>
    </lineage>
</organism>
<reference evidence="6 7" key="1">
    <citation type="submission" date="2016-11" db="EMBL/GenBank/DDBJ databases">
        <title>Complete Genome Sequence of alachlor-degrading Sphingomonas sp. strain JJ-A5.</title>
        <authorList>
            <person name="Lee H."/>
            <person name="Ka J.-O."/>
        </authorList>
    </citation>
    <scope>NUCLEOTIDE SEQUENCE [LARGE SCALE GENOMIC DNA]</scope>
    <source>
        <strain evidence="6 7">JJ-A5</strain>
        <plasmid evidence="7">phsl2</plasmid>
    </source>
</reference>
<dbReference type="Proteomes" id="UP000182063">
    <property type="component" value="Plasmid pHSL2"/>
</dbReference>
<dbReference type="SMART" id="SM00926">
    <property type="entry name" value="Molybdop_Fe4S4"/>
    <property type="match status" value="1"/>
</dbReference>
<dbReference type="OrthoDB" id="9759518at2"/>
<dbReference type="Gene3D" id="2.20.25.90">
    <property type="entry name" value="ADC-like domains"/>
    <property type="match status" value="1"/>
</dbReference>
<dbReference type="InterPro" id="IPR050612">
    <property type="entry name" value="Prok_Mopterin_Oxidored"/>
</dbReference>
<keyword evidence="7" id="KW-1185">Reference proteome</keyword>
<dbReference type="Pfam" id="PF01568">
    <property type="entry name" value="Molydop_binding"/>
    <property type="match status" value="1"/>
</dbReference>
<dbReference type="InterPro" id="IPR006657">
    <property type="entry name" value="MoPterin_dinucl-bd_dom"/>
</dbReference>
<evidence type="ECO:0000256" key="1">
    <source>
        <dbReference type="ARBA" id="ARBA00010312"/>
    </source>
</evidence>
<dbReference type="InterPro" id="IPR006963">
    <property type="entry name" value="Mopterin_OxRdtase_4Fe-4S_dom"/>
</dbReference>
<accession>A0A1L4A0J9</accession>
<evidence type="ECO:0000256" key="3">
    <source>
        <dbReference type="ARBA" id="ARBA00023004"/>
    </source>
</evidence>
<evidence type="ECO:0000259" key="5">
    <source>
        <dbReference type="PROSITE" id="PS51669"/>
    </source>
</evidence>
<dbReference type="KEGG" id="sphj:BSL82_18395"/>
<dbReference type="Pfam" id="PF00384">
    <property type="entry name" value="Molybdopterin"/>
    <property type="match status" value="1"/>
</dbReference>
<dbReference type="AlphaFoldDB" id="A0A1L4A0J9"/>
<dbReference type="SUPFAM" id="SSF53706">
    <property type="entry name" value="Formate dehydrogenase/DMSO reductase, domains 1-3"/>
    <property type="match status" value="1"/>
</dbReference>
<dbReference type="GO" id="GO:0051536">
    <property type="term" value="F:iron-sulfur cluster binding"/>
    <property type="evidence" value="ECO:0007669"/>
    <property type="project" value="UniProtKB-KW"/>
</dbReference>
<proteinExistence type="inferred from homology"/>
<dbReference type="Gene3D" id="2.40.40.20">
    <property type="match status" value="1"/>
</dbReference>
<name>A0A1L4A0J9_9SPHN</name>
<dbReference type="SUPFAM" id="SSF50692">
    <property type="entry name" value="ADC-like"/>
    <property type="match status" value="1"/>
</dbReference>
<dbReference type="EMBL" id="CP018223">
    <property type="protein sequence ID" value="API61410.1"/>
    <property type="molecule type" value="Genomic_DNA"/>
</dbReference>
<comment type="similarity">
    <text evidence="1">Belongs to the prokaryotic molybdopterin-containing oxidoreductase family.</text>
</comment>
<dbReference type="InterPro" id="IPR009010">
    <property type="entry name" value="Asp_de-COase-like_dom_sf"/>
</dbReference>
<feature type="domain" description="4Fe-4S Mo/W bis-MGD-type" evidence="5">
    <location>
        <begin position="2"/>
        <end position="58"/>
    </location>
</feature>
<evidence type="ECO:0000256" key="2">
    <source>
        <dbReference type="ARBA" id="ARBA00022723"/>
    </source>
</evidence>
<dbReference type="Pfam" id="PF04879">
    <property type="entry name" value="Molybdop_Fe4S4"/>
    <property type="match status" value="1"/>
</dbReference>
<geneLocation type="plasmid" evidence="7">
    <name>phsl2</name>
</geneLocation>
<dbReference type="PROSITE" id="PS51669">
    <property type="entry name" value="4FE4S_MOW_BIS_MGD"/>
    <property type="match status" value="1"/>
</dbReference>
<dbReference type="PANTHER" id="PTHR43742">
    <property type="entry name" value="TRIMETHYLAMINE-N-OXIDE REDUCTASE"/>
    <property type="match status" value="1"/>
</dbReference>
<keyword evidence="3" id="KW-0408">Iron</keyword>
<dbReference type="GO" id="GO:0043546">
    <property type="term" value="F:molybdopterin cofactor binding"/>
    <property type="evidence" value="ECO:0007669"/>
    <property type="project" value="InterPro"/>
</dbReference>
<dbReference type="Gene3D" id="3.40.228.10">
    <property type="entry name" value="Dimethylsulfoxide Reductase, domain 2"/>
    <property type="match status" value="1"/>
</dbReference>
<gene>
    <name evidence="6" type="ORF">BSL82_18395</name>
</gene>
<evidence type="ECO:0000256" key="4">
    <source>
        <dbReference type="ARBA" id="ARBA00023014"/>
    </source>
</evidence>
<dbReference type="GO" id="GO:0016491">
    <property type="term" value="F:oxidoreductase activity"/>
    <property type="evidence" value="ECO:0007669"/>
    <property type="project" value="InterPro"/>
</dbReference>
<dbReference type="InterPro" id="IPR006656">
    <property type="entry name" value="Mopterin_OxRdtase"/>
</dbReference>
<sequence>MMKTASTFCRLCTASCPTTIEFNEGLPVRVMGDRSTPLYGGYTCVKGRSLPKIHLNPDRLLFSLKKEADGRHHRIGTDQAITEIGNKLSRLLEEHGPRSIALYYGNSVVPYPVLSSVAASFMNAIGSPMSFSAATLDQPGLPIANALHGKWLGGRIASAEADAALIVGGNPVISKQYLSQNPARQLKDGVNAGMKLIVIDPRSTETARRAHIHLQIRPGEDVSVLAGLVRLLIADGAIDQAFLAENVDGFDQLARAVEPFNPQYVAARAGISADDLHEAARILGEARKAYIAGGTGISMTGHGNLCFYLLLCLQSIRGFWPRAGDMFTASAVLTAKVEPKAQPLAPWGAFTGASLRVRDLKQSVAGFPTSGLPEEILTPGEGRIRALICLGNPLAAWPDSALAHEAMSKLELLVIPNVEFSETARLAHYVLATKQILETPATTQLVEITKNLHHGYGWDVPYAQYTPALLDPPAESDLIEEWQLFYRVAREMGRPLQLFGVDGTPSQYGDGEPSSDEVIDLVLRGSGVPLDEVRRHPTGKIYRSAQQIVGPRDPDCRDRLNIADAFMLEELAGVAAESVGADDRDPYRFRLITRRNDAIVNSMHRRVPGIHKMRYNPAYMAPDDLDRLGLQPGSLISIRSRYGEVKAVLASDDTLRPGVVSISHGYGAAPEEDDDPFAVGTNVNRLLRMDVDHDPISGIPRMGAVAVAVAAA</sequence>
<dbReference type="PANTHER" id="PTHR43742:SF6">
    <property type="entry name" value="OXIDOREDUCTASE YYAE-RELATED"/>
    <property type="match status" value="1"/>
</dbReference>
<keyword evidence="6" id="KW-0614">Plasmid</keyword>
<dbReference type="GO" id="GO:0046872">
    <property type="term" value="F:metal ion binding"/>
    <property type="evidence" value="ECO:0007669"/>
    <property type="project" value="UniProtKB-KW"/>
</dbReference>
<protein>
    <recommendedName>
        <fullName evidence="5">4Fe-4S Mo/W bis-MGD-type domain-containing protein</fullName>
    </recommendedName>
</protein>
<keyword evidence="2" id="KW-0479">Metal-binding</keyword>
<dbReference type="RefSeq" id="WP_072598996.1">
    <property type="nucleotide sequence ID" value="NZ_CP018223.1"/>
</dbReference>
<dbReference type="Gene3D" id="3.40.50.740">
    <property type="match status" value="1"/>
</dbReference>
<evidence type="ECO:0000313" key="7">
    <source>
        <dbReference type="Proteomes" id="UP000182063"/>
    </source>
</evidence>
<keyword evidence="4" id="KW-0411">Iron-sulfur</keyword>